<dbReference type="EMBL" id="JBGMEK010000004">
    <property type="protein sequence ID" value="MFA0809913.1"/>
    <property type="molecule type" value="Genomic_DNA"/>
</dbReference>
<dbReference type="Proteomes" id="UP001569428">
    <property type="component" value="Unassembled WGS sequence"/>
</dbReference>
<accession>A0ABV4NWM6</accession>
<organism evidence="1 2">
    <name type="scientific">Microbulbifer epialgicus</name>
    <dbReference type="NCBI Taxonomy" id="393907"/>
    <lineage>
        <taxon>Bacteria</taxon>
        <taxon>Pseudomonadati</taxon>
        <taxon>Pseudomonadota</taxon>
        <taxon>Gammaproteobacteria</taxon>
        <taxon>Cellvibrionales</taxon>
        <taxon>Microbulbiferaceae</taxon>
        <taxon>Microbulbifer</taxon>
    </lineage>
</organism>
<name>A0ABV4NWM6_9GAMM</name>
<protein>
    <submittedName>
        <fullName evidence="1">Uncharacterized protein</fullName>
    </submittedName>
</protein>
<proteinExistence type="predicted"/>
<keyword evidence="2" id="KW-1185">Reference proteome</keyword>
<evidence type="ECO:0000313" key="2">
    <source>
        <dbReference type="Proteomes" id="UP001569428"/>
    </source>
</evidence>
<evidence type="ECO:0000313" key="1">
    <source>
        <dbReference type="EMBL" id="MFA0809913.1"/>
    </source>
</evidence>
<gene>
    <name evidence="1" type="ORF">ACCI49_03185</name>
</gene>
<comment type="caution">
    <text evidence="1">The sequence shown here is derived from an EMBL/GenBank/DDBJ whole genome shotgun (WGS) entry which is preliminary data.</text>
</comment>
<reference evidence="1 2" key="1">
    <citation type="submission" date="2024-08" db="EMBL/GenBank/DDBJ databases">
        <authorList>
            <person name="Ishaq N."/>
        </authorList>
    </citation>
    <scope>NUCLEOTIDE SEQUENCE [LARGE SCALE GENOMIC DNA]</scope>
    <source>
        <strain evidence="1 2">DSM 18651</strain>
    </source>
</reference>
<sequence>MGLEWKLEQSSGPADLTSDDSAECQLHCARSSAISESDVYRDLAETLGMAVSKLNESINDSSLYLLIRWEAVSATLMISVTDDSRMHDSDIVVQCHFQALEQKLQEVQDHSAKEKQEAQEIFAENLRFWCKEYLSTDQGFSQFSLVALFADKSRESAVIL</sequence>
<dbReference type="RefSeq" id="WP_371837528.1">
    <property type="nucleotide sequence ID" value="NZ_JBGMEK010000004.1"/>
</dbReference>